<dbReference type="Gene3D" id="1.20.120.1100">
    <property type="match status" value="1"/>
</dbReference>
<dbReference type="EMBL" id="BTSX01000003">
    <property type="protein sequence ID" value="GMS87814.1"/>
    <property type="molecule type" value="Genomic_DNA"/>
</dbReference>
<evidence type="ECO:0000313" key="2">
    <source>
        <dbReference type="EMBL" id="GMS87814.1"/>
    </source>
</evidence>
<gene>
    <name evidence="2" type="ORF">PENTCL1PPCAC_9989</name>
</gene>
<feature type="signal peptide" evidence="1">
    <location>
        <begin position="1"/>
        <end position="20"/>
    </location>
</feature>
<reference evidence="2" key="1">
    <citation type="submission" date="2023-10" db="EMBL/GenBank/DDBJ databases">
        <title>Genome assembly of Pristionchus species.</title>
        <authorList>
            <person name="Yoshida K."/>
            <person name="Sommer R.J."/>
        </authorList>
    </citation>
    <scope>NUCLEOTIDE SEQUENCE</scope>
    <source>
        <strain evidence="2">RS0144</strain>
    </source>
</reference>
<keyword evidence="3" id="KW-1185">Reference proteome</keyword>
<sequence length="215" mass="24143">MHLISLILCLVALAAAPTHAAYATPAVDWASLARTLREEYPTARDLNATYLVRFLADRADELEVDKNEFATNFRTWASIVILTHGERRAMAAEDRAGLFSSYANTTQELMDHLSASFPNHHAAIERRLAVMRPVVEKMSVEAKAFMKRFADSILKVAREDPTRFTTIKDLQAALREELSADYGNRTAACRRELERAFPMRTLREVAGEDVASVTE</sequence>
<organism evidence="2 3">
    <name type="scientific">Pristionchus entomophagus</name>
    <dbReference type="NCBI Taxonomy" id="358040"/>
    <lineage>
        <taxon>Eukaryota</taxon>
        <taxon>Metazoa</taxon>
        <taxon>Ecdysozoa</taxon>
        <taxon>Nematoda</taxon>
        <taxon>Chromadorea</taxon>
        <taxon>Rhabditida</taxon>
        <taxon>Rhabditina</taxon>
        <taxon>Diplogasteromorpha</taxon>
        <taxon>Diplogasteroidea</taxon>
        <taxon>Neodiplogasteridae</taxon>
        <taxon>Pristionchus</taxon>
    </lineage>
</organism>
<accession>A0AAV5SY23</accession>
<dbReference type="Proteomes" id="UP001432027">
    <property type="component" value="Unassembled WGS sequence"/>
</dbReference>
<feature type="chain" id="PRO_5043383347" evidence="1">
    <location>
        <begin position="21"/>
        <end position="215"/>
    </location>
</feature>
<evidence type="ECO:0000256" key="1">
    <source>
        <dbReference type="SAM" id="SignalP"/>
    </source>
</evidence>
<comment type="caution">
    <text evidence="2">The sequence shown here is derived from an EMBL/GenBank/DDBJ whole genome shotgun (WGS) entry which is preliminary data.</text>
</comment>
<proteinExistence type="predicted"/>
<name>A0AAV5SY23_9BILA</name>
<keyword evidence="1" id="KW-0732">Signal</keyword>
<dbReference type="AlphaFoldDB" id="A0AAV5SY23"/>
<evidence type="ECO:0000313" key="3">
    <source>
        <dbReference type="Proteomes" id="UP001432027"/>
    </source>
</evidence>
<protein>
    <submittedName>
        <fullName evidence="2">Uncharacterized protein</fullName>
    </submittedName>
</protein>